<evidence type="ECO:0000256" key="13">
    <source>
        <dbReference type="RuleBase" id="RU364064"/>
    </source>
</evidence>
<name>A0A1F4PNX8_UNCK3</name>
<comment type="similarity">
    <text evidence="2 13">Belongs to the ribonucleoside diphosphate reductase class-2 family.</text>
</comment>
<dbReference type="Proteomes" id="UP000179010">
    <property type="component" value="Unassembled WGS sequence"/>
</dbReference>
<evidence type="ECO:0000259" key="14">
    <source>
        <dbReference type="Pfam" id="PF02867"/>
    </source>
</evidence>
<keyword evidence="9" id="KW-1015">Disulfide bond</keyword>
<dbReference type="InterPro" id="IPR050862">
    <property type="entry name" value="RdRp_reductase_class-2"/>
</dbReference>
<dbReference type="GO" id="GO:0000166">
    <property type="term" value="F:nucleotide binding"/>
    <property type="evidence" value="ECO:0007669"/>
    <property type="project" value="UniProtKB-KW"/>
</dbReference>
<comment type="cofactor">
    <cofactor evidence="1 13">
        <name>adenosylcob(III)alamin</name>
        <dbReference type="ChEBI" id="CHEBI:18408"/>
    </cofactor>
</comment>
<reference evidence="17 18" key="1">
    <citation type="journal article" date="2016" name="Nat. Commun.">
        <title>Thousands of microbial genomes shed light on interconnected biogeochemical processes in an aquifer system.</title>
        <authorList>
            <person name="Anantharaman K."/>
            <person name="Brown C.T."/>
            <person name="Hug L.A."/>
            <person name="Sharon I."/>
            <person name="Castelle C.J."/>
            <person name="Probst A.J."/>
            <person name="Thomas B.C."/>
            <person name="Singh A."/>
            <person name="Wilkins M.J."/>
            <person name="Karaoz U."/>
            <person name="Brodie E.L."/>
            <person name="Williams K.H."/>
            <person name="Hubbard S.S."/>
            <person name="Banfield J.F."/>
        </authorList>
    </citation>
    <scope>NUCLEOTIDE SEQUENCE [LARGE SCALE GENOMIC DNA]</scope>
</reference>
<evidence type="ECO:0000313" key="18">
    <source>
        <dbReference type="Proteomes" id="UP000179010"/>
    </source>
</evidence>
<dbReference type="GO" id="GO:0071897">
    <property type="term" value="P:DNA biosynthetic process"/>
    <property type="evidence" value="ECO:0007669"/>
    <property type="project" value="UniProtKB-KW"/>
</dbReference>
<dbReference type="GO" id="GO:0050897">
    <property type="term" value="F:cobalt ion binding"/>
    <property type="evidence" value="ECO:0007669"/>
    <property type="project" value="InterPro"/>
</dbReference>
<dbReference type="InterPro" id="IPR024434">
    <property type="entry name" value="TSCPD_dom"/>
</dbReference>
<dbReference type="Pfam" id="PF02867">
    <property type="entry name" value="Ribonuc_red_lgC"/>
    <property type="match status" value="1"/>
</dbReference>
<evidence type="ECO:0000259" key="16">
    <source>
        <dbReference type="Pfam" id="PF12637"/>
    </source>
</evidence>
<evidence type="ECO:0000256" key="5">
    <source>
        <dbReference type="ARBA" id="ARBA00022628"/>
    </source>
</evidence>
<feature type="domain" description="Ribonucleotide reductase class II vitamin B12-dependent N-terminal" evidence="15">
    <location>
        <begin position="50"/>
        <end position="126"/>
    </location>
</feature>
<dbReference type="InterPro" id="IPR000788">
    <property type="entry name" value="RNR_lg_C"/>
</dbReference>
<proteinExistence type="inferred from homology"/>
<keyword evidence="7 13" id="KW-0547">Nucleotide-binding</keyword>
<keyword evidence="6 13" id="KW-0237">DNA synthesis</keyword>
<dbReference type="GO" id="GO:0004748">
    <property type="term" value="F:ribonucleoside-diphosphate reductase activity, thioredoxin disulfide as acceptor"/>
    <property type="evidence" value="ECO:0007669"/>
    <property type="project" value="UniProtKB-EC"/>
</dbReference>
<comment type="catalytic activity">
    <reaction evidence="12 13">
        <text>a 2'-deoxyribonucleoside 5'-diphosphate + [thioredoxin]-disulfide + H2O = a ribonucleoside 5'-diphosphate + [thioredoxin]-dithiol</text>
        <dbReference type="Rhea" id="RHEA:23252"/>
        <dbReference type="Rhea" id="RHEA-COMP:10698"/>
        <dbReference type="Rhea" id="RHEA-COMP:10700"/>
        <dbReference type="ChEBI" id="CHEBI:15377"/>
        <dbReference type="ChEBI" id="CHEBI:29950"/>
        <dbReference type="ChEBI" id="CHEBI:50058"/>
        <dbReference type="ChEBI" id="CHEBI:57930"/>
        <dbReference type="ChEBI" id="CHEBI:73316"/>
        <dbReference type="EC" id="1.17.4.1"/>
    </reaction>
</comment>
<dbReference type="EC" id="1.17.4.1" evidence="3 13"/>
<dbReference type="Gene3D" id="3.20.70.20">
    <property type="match status" value="1"/>
</dbReference>
<evidence type="ECO:0000256" key="8">
    <source>
        <dbReference type="ARBA" id="ARBA00023002"/>
    </source>
</evidence>
<evidence type="ECO:0000256" key="10">
    <source>
        <dbReference type="ARBA" id="ARBA00023285"/>
    </source>
</evidence>
<feature type="domain" description="TSCPD" evidence="16">
    <location>
        <begin position="742"/>
        <end position="845"/>
    </location>
</feature>
<dbReference type="EMBL" id="METE01000004">
    <property type="protein sequence ID" value="OGB85335.1"/>
    <property type="molecule type" value="Genomic_DNA"/>
</dbReference>
<sequence>MALTKIRTGRELATRYFTHDGDDVFAEVKWNKRRAYIYDAKQDKALIDVEVEAPDFWSDTAVNIAAYKYLRKRGIPGPEGRETSVRQLIDRVANALTQAGEELGYFESLEESKIFKDELSYLLLHQKGAFNSPVWFNVGLWHNYHIDKQTENFYYNTETNQVELSTGAYQHPQCSACFIQSIEDSLESIFELVKRESRLFKYGSGTGTNFSNLRSKYEQLSNGGTSSGLLSFLKVFDTGAGATKSGGTTRRAAKMVILDVDHPEIEDFIKLKAREEDKAFALIQAGYDDDFNGEAYHTVTGQNANNSVRVTDSFMQAYLSGGTWQTKFKTTGEVHKTYPARDLMRMIAESAWRCADPGMQYDTTVNRWHTCKMSGRINASNPCSEYMFLDDTACNLASIRLTQFVKPDGEFDVEAFRRAVEIFILAQEIIVDFASYPYPDMALNSHKFRTLGLGYADLGAYLMQKGLPYDSAEGRSLAAAITAIMTGHAYAVSAEIAGRVGAFSEYQLNRESMLDVIRLHHQAATELDNLPDYLKTAVMEDWDRALELGQQYGFRNAQVSLLAPTGTIGPLMDVDTTGIEPDFALVKYKKLAGGGGYSIVNQSVEPALKYLGYGADEIAVIKQYILDNSKIEGAPNLHDEHLVIFDCANKCGDGERFIRASAHVEMMVAVQPFLSGAISKTVNMPNEATVDEIEEIYVESWRKGLKALAIYRDGSKSSQPLTTRKDSGVSPLQIPTRTREMPKTRAGLTHKFSIGGHKIYITANRFEDGDLGEIFITAGKEGSIVNGLLGTIARLSSKMLQEGVGADTIIDSLLNLRFDPWGITDNPEIPMAKSMPDYIARWLGKEFLPLDRQVAMGLVDVSAKLLQEESNHHSEPAVEQPVLSISTEESSSTNGIKYAPPCPTCGALMIRNGTCFSCRECGTTTGCS</sequence>
<dbReference type="PANTHER" id="PTHR43371">
    <property type="entry name" value="VITAMIN B12-DEPENDENT RIBONUCLEOTIDE REDUCTASE"/>
    <property type="match status" value="1"/>
</dbReference>
<evidence type="ECO:0000313" key="17">
    <source>
        <dbReference type="EMBL" id="OGB85335.1"/>
    </source>
</evidence>
<evidence type="ECO:0000256" key="1">
    <source>
        <dbReference type="ARBA" id="ARBA00001922"/>
    </source>
</evidence>
<evidence type="ECO:0000256" key="2">
    <source>
        <dbReference type="ARBA" id="ARBA00007405"/>
    </source>
</evidence>
<feature type="domain" description="Ribonucleotide reductase large subunit C-terminal" evidence="14">
    <location>
        <begin position="175"/>
        <end position="711"/>
    </location>
</feature>
<dbReference type="Pfam" id="PF12637">
    <property type="entry name" value="TSCPD"/>
    <property type="match status" value="1"/>
</dbReference>
<dbReference type="Pfam" id="PF08471">
    <property type="entry name" value="Ribonuc_red_2_N"/>
    <property type="match status" value="1"/>
</dbReference>
<evidence type="ECO:0000259" key="15">
    <source>
        <dbReference type="Pfam" id="PF08471"/>
    </source>
</evidence>
<evidence type="ECO:0000256" key="6">
    <source>
        <dbReference type="ARBA" id="ARBA00022634"/>
    </source>
</evidence>
<comment type="caution">
    <text evidence="17">The sequence shown here is derived from an EMBL/GenBank/DDBJ whole genome shotgun (WGS) entry which is preliminary data.</text>
</comment>
<dbReference type="AlphaFoldDB" id="A0A1F4PNX8"/>
<dbReference type="PRINTS" id="PR01183">
    <property type="entry name" value="RIBORDTASEM1"/>
</dbReference>
<dbReference type="InterPro" id="IPR013344">
    <property type="entry name" value="RNR_NrdJ/NrdZ"/>
</dbReference>
<dbReference type="NCBIfam" id="NF005122">
    <property type="entry name" value="PRK06556.1"/>
    <property type="match status" value="1"/>
</dbReference>
<accession>A0A1F4PNX8</accession>
<dbReference type="CDD" id="cd02888">
    <property type="entry name" value="RNR_II_dimer"/>
    <property type="match status" value="1"/>
</dbReference>
<keyword evidence="8 13" id="KW-0560">Oxidoreductase</keyword>
<evidence type="ECO:0000256" key="9">
    <source>
        <dbReference type="ARBA" id="ARBA00023157"/>
    </source>
</evidence>
<gene>
    <name evidence="17" type="ORF">A2994_01740</name>
</gene>
<protein>
    <recommendedName>
        <fullName evidence="4 13">Vitamin B12-dependent ribonucleotide reductase</fullName>
        <ecNumber evidence="3 13">1.17.4.1</ecNumber>
    </recommendedName>
</protein>
<dbReference type="GO" id="GO:0031419">
    <property type="term" value="F:cobalamin binding"/>
    <property type="evidence" value="ECO:0007669"/>
    <property type="project" value="UniProtKB-KW"/>
</dbReference>
<keyword evidence="10 13" id="KW-0170">Cobalt</keyword>
<dbReference type="InterPro" id="IPR013678">
    <property type="entry name" value="RNR_2_N"/>
</dbReference>
<dbReference type="SUPFAM" id="SSF51998">
    <property type="entry name" value="PFL-like glycyl radical enzymes"/>
    <property type="match status" value="1"/>
</dbReference>
<dbReference type="NCBIfam" id="TIGR02504">
    <property type="entry name" value="NrdJ_Z"/>
    <property type="match status" value="1"/>
</dbReference>
<dbReference type="STRING" id="1798539.A2994_01740"/>
<evidence type="ECO:0000256" key="11">
    <source>
        <dbReference type="ARBA" id="ARBA00025437"/>
    </source>
</evidence>
<evidence type="ECO:0000256" key="12">
    <source>
        <dbReference type="ARBA" id="ARBA00047754"/>
    </source>
</evidence>
<evidence type="ECO:0000256" key="4">
    <source>
        <dbReference type="ARBA" id="ARBA00014409"/>
    </source>
</evidence>
<organism evidence="17 18">
    <name type="scientific">candidate division Kazan bacterium RIFCSPLOWO2_01_FULL_48_13</name>
    <dbReference type="NCBI Taxonomy" id="1798539"/>
    <lineage>
        <taxon>Bacteria</taxon>
        <taxon>Bacteria division Kazan-3B-28</taxon>
    </lineage>
</organism>
<keyword evidence="5 13" id="KW-0846">Cobalamin</keyword>
<dbReference type="PANTHER" id="PTHR43371:SF1">
    <property type="entry name" value="RIBONUCLEOSIDE-DIPHOSPHATE REDUCTASE"/>
    <property type="match status" value="1"/>
</dbReference>
<comment type="function">
    <text evidence="11 13">Catalyzes the reduction of ribonucleotides to deoxyribonucleotides. May function to provide a pool of deoxyribonucleotide precursors for DNA repair during oxygen limitation and/or for immediate growth after restoration of oxygen.</text>
</comment>
<evidence type="ECO:0000256" key="7">
    <source>
        <dbReference type="ARBA" id="ARBA00022741"/>
    </source>
</evidence>
<evidence type="ECO:0000256" key="3">
    <source>
        <dbReference type="ARBA" id="ARBA00012274"/>
    </source>
</evidence>